<evidence type="ECO:0000256" key="1">
    <source>
        <dbReference type="SAM" id="Phobius"/>
    </source>
</evidence>
<dbReference type="RefSeq" id="WP_166149853.1">
    <property type="nucleotide sequence ID" value="NZ_JAANYN010000009.1"/>
</dbReference>
<organism evidence="2 3">
    <name type="scientific">Cyclobacterium plantarum</name>
    <dbReference type="NCBI Taxonomy" id="2716263"/>
    <lineage>
        <taxon>Bacteria</taxon>
        <taxon>Pseudomonadati</taxon>
        <taxon>Bacteroidota</taxon>
        <taxon>Cytophagia</taxon>
        <taxon>Cytophagales</taxon>
        <taxon>Cyclobacteriaceae</taxon>
        <taxon>Cyclobacterium</taxon>
    </lineage>
</organism>
<feature type="transmembrane region" description="Helical" evidence="1">
    <location>
        <begin position="6"/>
        <end position="29"/>
    </location>
</feature>
<evidence type="ECO:0000313" key="3">
    <source>
        <dbReference type="Proteomes" id="UP000649799"/>
    </source>
</evidence>
<keyword evidence="3" id="KW-1185">Reference proteome</keyword>
<gene>
    <name evidence="2" type="ORF">G9Q97_19305</name>
</gene>
<name>A0ABX0HF08_9BACT</name>
<keyword evidence="1" id="KW-1133">Transmembrane helix</keyword>
<sequence length="128" mass="15105">MSAISVNWLVFADYSFLVLHTTLIGFNLFGWMVKKWHKAHLLTISLTFLSWFLLGIWYGWGYCFLTDWHWQILRDLGESSMPNSYISYLFSRFFGILPPAGWVDFFTVLLAFLALIASVWVNFFQTKR</sequence>
<dbReference type="EMBL" id="JAANYN010000009">
    <property type="protein sequence ID" value="NHE58961.1"/>
    <property type="molecule type" value="Genomic_DNA"/>
</dbReference>
<keyword evidence="1" id="KW-0472">Membrane</keyword>
<dbReference type="Pfam" id="PF10861">
    <property type="entry name" value="DUF2784"/>
    <property type="match status" value="1"/>
</dbReference>
<protein>
    <submittedName>
        <fullName evidence="2">DUF2784 domain-containing protein</fullName>
    </submittedName>
</protein>
<dbReference type="Proteomes" id="UP000649799">
    <property type="component" value="Unassembled WGS sequence"/>
</dbReference>
<proteinExistence type="predicted"/>
<reference evidence="2 3" key="1">
    <citation type="submission" date="2020-03" db="EMBL/GenBank/DDBJ databases">
        <title>Cyclobacterium plantarum sp. nov., a marine bacterium isolated from a coastal-marine wetland.</title>
        <authorList>
            <person name="Sanchez-Porro C."/>
            <person name="Ventosa A."/>
            <person name="Amoozegar M."/>
        </authorList>
    </citation>
    <scope>NUCLEOTIDE SEQUENCE [LARGE SCALE GENOMIC DNA]</scope>
    <source>
        <strain evidence="2 3">GBPx2</strain>
    </source>
</reference>
<feature type="transmembrane region" description="Helical" evidence="1">
    <location>
        <begin position="41"/>
        <end position="60"/>
    </location>
</feature>
<feature type="transmembrane region" description="Helical" evidence="1">
    <location>
        <begin position="102"/>
        <end position="124"/>
    </location>
</feature>
<evidence type="ECO:0000313" key="2">
    <source>
        <dbReference type="EMBL" id="NHE58961.1"/>
    </source>
</evidence>
<accession>A0ABX0HF08</accession>
<dbReference type="InterPro" id="IPR021218">
    <property type="entry name" value="DUF2784"/>
</dbReference>
<comment type="caution">
    <text evidence="2">The sequence shown here is derived from an EMBL/GenBank/DDBJ whole genome shotgun (WGS) entry which is preliminary data.</text>
</comment>
<keyword evidence="1" id="KW-0812">Transmembrane</keyword>